<dbReference type="AlphaFoldDB" id="A0A5N6NU18"/>
<gene>
    <name evidence="1" type="ORF">E3N88_18157</name>
</gene>
<accession>A0A5N6NU18</accession>
<keyword evidence="2" id="KW-1185">Reference proteome</keyword>
<name>A0A5N6NU18_9ASTR</name>
<evidence type="ECO:0000313" key="2">
    <source>
        <dbReference type="Proteomes" id="UP000326396"/>
    </source>
</evidence>
<sequence>MSSDDEQAPQNISNMLTKHFQILISDDVEEITMQLFALDAENEANSQEEKEMCRRRGKIFDVVIEERCRRRGKVFVGVKGCRREQVIVEE</sequence>
<organism evidence="1 2">
    <name type="scientific">Mikania micrantha</name>
    <name type="common">bitter vine</name>
    <dbReference type="NCBI Taxonomy" id="192012"/>
    <lineage>
        <taxon>Eukaryota</taxon>
        <taxon>Viridiplantae</taxon>
        <taxon>Streptophyta</taxon>
        <taxon>Embryophyta</taxon>
        <taxon>Tracheophyta</taxon>
        <taxon>Spermatophyta</taxon>
        <taxon>Magnoliopsida</taxon>
        <taxon>eudicotyledons</taxon>
        <taxon>Gunneridae</taxon>
        <taxon>Pentapetalae</taxon>
        <taxon>asterids</taxon>
        <taxon>campanulids</taxon>
        <taxon>Asterales</taxon>
        <taxon>Asteraceae</taxon>
        <taxon>Asteroideae</taxon>
        <taxon>Heliantheae alliance</taxon>
        <taxon>Eupatorieae</taxon>
        <taxon>Mikania</taxon>
    </lineage>
</organism>
<comment type="caution">
    <text evidence="1">The sequence shown here is derived from an EMBL/GenBank/DDBJ whole genome shotgun (WGS) entry which is preliminary data.</text>
</comment>
<reference evidence="1 2" key="1">
    <citation type="submission" date="2019-05" db="EMBL/GenBank/DDBJ databases">
        <title>Mikania micrantha, genome provides insights into the molecular mechanism of rapid growth.</title>
        <authorList>
            <person name="Liu B."/>
        </authorList>
    </citation>
    <scope>NUCLEOTIDE SEQUENCE [LARGE SCALE GENOMIC DNA]</scope>
    <source>
        <strain evidence="1">NLD-2019</strain>
        <tissue evidence="1">Leaf</tissue>
    </source>
</reference>
<proteinExistence type="predicted"/>
<evidence type="ECO:0000313" key="1">
    <source>
        <dbReference type="EMBL" id="KAD5318211.1"/>
    </source>
</evidence>
<dbReference type="Proteomes" id="UP000326396">
    <property type="component" value="Linkage Group LG17"/>
</dbReference>
<dbReference type="EMBL" id="SZYD01000009">
    <property type="protein sequence ID" value="KAD5318211.1"/>
    <property type="molecule type" value="Genomic_DNA"/>
</dbReference>
<protein>
    <submittedName>
        <fullName evidence="1">Uncharacterized protein</fullName>
    </submittedName>
</protein>